<dbReference type="EMBL" id="JH431665">
    <property type="status" value="NOT_ANNOTATED_CDS"/>
    <property type="molecule type" value="Genomic_DNA"/>
</dbReference>
<keyword evidence="1" id="KW-0732">Signal</keyword>
<accession>T1IXY4</accession>
<sequence length="52" mass="5379">MCLISLAVLFLSPACFLAIGPSNLGAEQLVSVSLEDLGACAWISVIILALCE</sequence>
<dbReference type="EnsemblMetazoa" id="SMAR006082-RA">
    <property type="protein sequence ID" value="SMAR006082-PA"/>
    <property type="gene ID" value="SMAR006082"/>
</dbReference>
<reference evidence="3" key="1">
    <citation type="submission" date="2011-05" db="EMBL/GenBank/DDBJ databases">
        <authorList>
            <person name="Richards S.R."/>
            <person name="Qu J."/>
            <person name="Jiang H."/>
            <person name="Jhangiani S.N."/>
            <person name="Agravi P."/>
            <person name="Goodspeed R."/>
            <person name="Gross S."/>
            <person name="Mandapat C."/>
            <person name="Jackson L."/>
            <person name="Mathew T."/>
            <person name="Pu L."/>
            <person name="Thornton R."/>
            <person name="Saada N."/>
            <person name="Wilczek-Boney K.B."/>
            <person name="Lee S."/>
            <person name="Kovar C."/>
            <person name="Wu Y."/>
            <person name="Scherer S.E."/>
            <person name="Worley K.C."/>
            <person name="Muzny D.M."/>
            <person name="Gibbs R."/>
        </authorList>
    </citation>
    <scope>NUCLEOTIDE SEQUENCE</scope>
    <source>
        <strain evidence="3">Brora</strain>
    </source>
</reference>
<organism evidence="2 3">
    <name type="scientific">Strigamia maritima</name>
    <name type="common">European centipede</name>
    <name type="synonym">Geophilus maritimus</name>
    <dbReference type="NCBI Taxonomy" id="126957"/>
    <lineage>
        <taxon>Eukaryota</taxon>
        <taxon>Metazoa</taxon>
        <taxon>Ecdysozoa</taxon>
        <taxon>Arthropoda</taxon>
        <taxon>Myriapoda</taxon>
        <taxon>Chilopoda</taxon>
        <taxon>Pleurostigmophora</taxon>
        <taxon>Geophilomorpha</taxon>
        <taxon>Linotaeniidae</taxon>
        <taxon>Strigamia</taxon>
    </lineage>
</organism>
<evidence type="ECO:0000313" key="2">
    <source>
        <dbReference type="EnsemblMetazoa" id="SMAR006082-PA"/>
    </source>
</evidence>
<dbReference type="HOGENOM" id="CLU_3089796_0_0_1"/>
<evidence type="ECO:0000256" key="1">
    <source>
        <dbReference type="SAM" id="SignalP"/>
    </source>
</evidence>
<dbReference type="Proteomes" id="UP000014500">
    <property type="component" value="Unassembled WGS sequence"/>
</dbReference>
<name>T1IXY4_STRMM</name>
<dbReference type="AlphaFoldDB" id="T1IXY4"/>
<evidence type="ECO:0000313" key="3">
    <source>
        <dbReference type="Proteomes" id="UP000014500"/>
    </source>
</evidence>
<keyword evidence="3" id="KW-1185">Reference proteome</keyword>
<protein>
    <submittedName>
        <fullName evidence="2">Uncharacterized protein</fullName>
    </submittedName>
</protein>
<proteinExistence type="predicted"/>
<feature type="chain" id="PRO_5004579714" evidence="1">
    <location>
        <begin position="19"/>
        <end position="52"/>
    </location>
</feature>
<feature type="signal peptide" evidence="1">
    <location>
        <begin position="1"/>
        <end position="18"/>
    </location>
</feature>
<reference evidence="2" key="2">
    <citation type="submission" date="2015-02" db="UniProtKB">
        <authorList>
            <consortium name="EnsemblMetazoa"/>
        </authorList>
    </citation>
    <scope>IDENTIFICATION</scope>
</reference>